<sequence length="191" mass="21074">MSETPVQFLTTAGYPYWPSSSSQVHGSSSSTELKNVTGFLTENSIQLAVVDSPGTVGIQHAKKVVGTHSEDAILTHPEKALEKADHILVVQDATAVGDYIHHRVLHLLHRYPHLKSSLVINKIDLIERRSDLLRLVQILTEGQVGGQVIKTTQNTIGKLGKATIPLHNKPTGPQTNDEKWMEKYRCVPSFI</sequence>
<name>A0A4U8UK40_STECR</name>
<dbReference type="GO" id="GO:0019843">
    <property type="term" value="F:rRNA binding"/>
    <property type="evidence" value="ECO:0007669"/>
    <property type="project" value="TreeGrafter"/>
</dbReference>
<dbReference type="GO" id="GO:0000028">
    <property type="term" value="P:ribosomal small subunit assembly"/>
    <property type="evidence" value="ECO:0007669"/>
    <property type="project" value="TreeGrafter"/>
</dbReference>
<dbReference type="SUPFAM" id="SSF52540">
    <property type="entry name" value="P-loop containing nucleoside triphosphate hydrolases"/>
    <property type="match status" value="1"/>
</dbReference>
<dbReference type="STRING" id="34508.A0A4U8UK40"/>
<reference evidence="1 2" key="2">
    <citation type="journal article" date="2019" name="G3 (Bethesda)">
        <title>Hybrid Assembly of the Genome of the Entomopathogenic Nematode Steinernema carpocapsae Identifies the X-Chromosome.</title>
        <authorList>
            <person name="Serra L."/>
            <person name="Macchietto M."/>
            <person name="Macias-Munoz A."/>
            <person name="McGill C.J."/>
            <person name="Rodriguez I.M."/>
            <person name="Rodriguez B."/>
            <person name="Murad R."/>
            <person name="Mortazavi A."/>
        </authorList>
    </citation>
    <scope>NUCLEOTIDE SEQUENCE [LARGE SCALE GENOMIC DNA]</scope>
    <source>
        <strain evidence="1 2">ALL</strain>
    </source>
</reference>
<evidence type="ECO:0008006" key="3">
    <source>
        <dbReference type="Google" id="ProtNLM"/>
    </source>
</evidence>
<dbReference type="Proteomes" id="UP000298663">
    <property type="component" value="Chromosome X"/>
</dbReference>
<dbReference type="EMBL" id="CM016762">
    <property type="protein sequence ID" value="TMS32879.1"/>
    <property type="molecule type" value="Genomic_DNA"/>
</dbReference>
<dbReference type="EMBL" id="AZBU02000001">
    <property type="protein sequence ID" value="TMS32879.1"/>
    <property type="molecule type" value="Genomic_DNA"/>
</dbReference>
<gene>
    <name evidence="1" type="ORF">L596_000673</name>
</gene>
<dbReference type="OrthoDB" id="5834861at2759"/>
<dbReference type="GO" id="GO:0005525">
    <property type="term" value="F:GTP binding"/>
    <property type="evidence" value="ECO:0007669"/>
    <property type="project" value="InterPro"/>
</dbReference>
<reference evidence="1 2" key="1">
    <citation type="journal article" date="2015" name="Genome Biol.">
        <title>Comparative genomics of Steinernema reveals deeply conserved gene regulatory networks.</title>
        <authorList>
            <person name="Dillman A.R."/>
            <person name="Macchietto M."/>
            <person name="Porter C.F."/>
            <person name="Rogers A."/>
            <person name="Williams B."/>
            <person name="Antoshechkin I."/>
            <person name="Lee M.M."/>
            <person name="Goodwin Z."/>
            <person name="Lu X."/>
            <person name="Lewis E.E."/>
            <person name="Goodrich-Blair H."/>
            <person name="Stock S.P."/>
            <person name="Adams B.J."/>
            <person name="Sternberg P.W."/>
            <person name="Mortazavi A."/>
        </authorList>
    </citation>
    <scope>NUCLEOTIDE SEQUENCE [LARGE SCALE GENOMIC DNA]</scope>
    <source>
        <strain evidence="1 2">ALL</strain>
    </source>
</reference>
<proteinExistence type="predicted"/>
<dbReference type="InterPro" id="IPR005662">
    <property type="entry name" value="GTPase_Era-like"/>
</dbReference>
<dbReference type="GO" id="GO:0043024">
    <property type="term" value="F:ribosomal small subunit binding"/>
    <property type="evidence" value="ECO:0007669"/>
    <property type="project" value="TreeGrafter"/>
</dbReference>
<dbReference type="InterPro" id="IPR027417">
    <property type="entry name" value="P-loop_NTPase"/>
</dbReference>
<dbReference type="Gene3D" id="3.40.50.300">
    <property type="entry name" value="P-loop containing nucleotide triphosphate hydrolases"/>
    <property type="match status" value="1"/>
</dbReference>
<organism evidence="1 2">
    <name type="scientific">Steinernema carpocapsae</name>
    <name type="common">Entomopathogenic nematode</name>
    <dbReference type="NCBI Taxonomy" id="34508"/>
    <lineage>
        <taxon>Eukaryota</taxon>
        <taxon>Metazoa</taxon>
        <taxon>Ecdysozoa</taxon>
        <taxon>Nematoda</taxon>
        <taxon>Chromadorea</taxon>
        <taxon>Rhabditida</taxon>
        <taxon>Tylenchina</taxon>
        <taxon>Panagrolaimomorpha</taxon>
        <taxon>Strongyloidoidea</taxon>
        <taxon>Steinernematidae</taxon>
        <taxon>Steinernema</taxon>
    </lineage>
</organism>
<evidence type="ECO:0000313" key="2">
    <source>
        <dbReference type="Proteomes" id="UP000298663"/>
    </source>
</evidence>
<dbReference type="GO" id="GO:0005759">
    <property type="term" value="C:mitochondrial matrix"/>
    <property type="evidence" value="ECO:0007669"/>
    <property type="project" value="TreeGrafter"/>
</dbReference>
<protein>
    <recommendedName>
        <fullName evidence="3">G domain-containing protein</fullName>
    </recommendedName>
</protein>
<accession>A0A4U8UK40</accession>
<evidence type="ECO:0000313" key="1">
    <source>
        <dbReference type="EMBL" id="TMS32879.1"/>
    </source>
</evidence>
<comment type="caution">
    <text evidence="1">The sequence shown here is derived from an EMBL/GenBank/DDBJ whole genome shotgun (WGS) entry which is preliminary data.</text>
</comment>
<keyword evidence="2" id="KW-1185">Reference proteome</keyword>
<dbReference type="PANTHER" id="PTHR42698:SF1">
    <property type="entry name" value="GTPASE ERA, MITOCHONDRIAL"/>
    <property type="match status" value="1"/>
</dbReference>
<dbReference type="AlphaFoldDB" id="A0A4U8UK40"/>
<dbReference type="PANTHER" id="PTHR42698">
    <property type="entry name" value="GTPASE ERA"/>
    <property type="match status" value="1"/>
</dbReference>